<comment type="similarity">
    <text evidence="2 6">Belongs to the class-II pyridoxal-phosphate-dependent aminotransferase family.</text>
</comment>
<evidence type="ECO:0000256" key="2">
    <source>
        <dbReference type="ARBA" id="ARBA00008392"/>
    </source>
</evidence>
<dbReference type="NCBIfam" id="TIGR01821">
    <property type="entry name" value="5aminolev_synth"/>
    <property type="match status" value="1"/>
</dbReference>
<dbReference type="FunFam" id="3.40.640.10:FF:000006">
    <property type="entry name" value="5-aminolevulinate synthase, mitochondrial"/>
    <property type="match status" value="1"/>
</dbReference>
<proteinExistence type="inferred from homology"/>
<dbReference type="InterPro" id="IPR015422">
    <property type="entry name" value="PyrdxlP-dep_Trfase_small"/>
</dbReference>
<feature type="non-terminal residue" evidence="8">
    <location>
        <position position="1"/>
    </location>
</feature>
<dbReference type="Gene3D" id="3.90.1150.10">
    <property type="entry name" value="Aspartate Aminotransferase, domain 1"/>
    <property type="match status" value="1"/>
</dbReference>
<keyword evidence="6" id="KW-0350">Heme biosynthesis</keyword>
<dbReference type="EMBL" id="VYZN01000069">
    <property type="protein sequence ID" value="KAE9524387.1"/>
    <property type="molecule type" value="Genomic_DNA"/>
</dbReference>
<evidence type="ECO:0000313" key="8">
    <source>
        <dbReference type="EMBL" id="KAE9524387.1"/>
    </source>
</evidence>
<dbReference type="EC" id="2.3.1.37" evidence="6"/>
<dbReference type="InterPro" id="IPR015424">
    <property type="entry name" value="PyrdxlP-dep_Trfase"/>
</dbReference>
<protein>
    <recommendedName>
        <fullName evidence="6">5-aminolevulinate synthase</fullName>
        <ecNumber evidence="6">2.3.1.37</ecNumber>
    </recommendedName>
    <alternativeName>
        <fullName evidence="6">5-aminolevulinic acid synthase</fullName>
    </alternativeName>
    <alternativeName>
        <fullName evidence="6">Delta-ALA synthase</fullName>
    </alternativeName>
    <alternativeName>
        <fullName evidence="6">Delta-aminolevulinate synthase</fullName>
    </alternativeName>
</protein>
<comment type="catalytic activity">
    <reaction evidence="6">
        <text>succinyl-CoA + glycine + H(+) = 5-aminolevulinate + CO2 + CoA</text>
        <dbReference type="Rhea" id="RHEA:12921"/>
        <dbReference type="ChEBI" id="CHEBI:15378"/>
        <dbReference type="ChEBI" id="CHEBI:16526"/>
        <dbReference type="ChEBI" id="CHEBI:57287"/>
        <dbReference type="ChEBI" id="CHEBI:57292"/>
        <dbReference type="ChEBI" id="CHEBI:57305"/>
        <dbReference type="ChEBI" id="CHEBI:356416"/>
        <dbReference type="EC" id="2.3.1.37"/>
    </reaction>
</comment>
<organism evidence="8 9">
    <name type="scientific">Aphis glycines</name>
    <name type="common">Soybean aphid</name>
    <dbReference type="NCBI Taxonomy" id="307491"/>
    <lineage>
        <taxon>Eukaryota</taxon>
        <taxon>Metazoa</taxon>
        <taxon>Ecdysozoa</taxon>
        <taxon>Arthropoda</taxon>
        <taxon>Hexapoda</taxon>
        <taxon>Insecta</taxon>
        <taxon>Pterygota</taxon>
        <taxon>Neoptera</taxon>
        <taxon>Paraneoptera</taxon>
        <taxon>Hemiptera</taxon>
        <taxon>Sternorrhyncha</taxon>
        <taxon>Aphidomorpha</taxon>
        <taxon>Aphidoidea</taxon>
        <taxon>Aphididae</taxon>
        <taxon>Aphidini</taxon>
        <taxon>Aphis</taxon>
        <taxon>Aphis</taxon>
    </lineage>
</organism>
<feature type="domain" description="Aminotransferase class I/classII large" evidence="7">
    <location>
        <begin position="240"/>
        <end position="584"/>
    </location>
</feature>
<dbReference type="Pfam" id="PF00155">
    <property type="entry name" value="Aminotran_1_2"/>
    <property type="match status" value="1"/>
</dbReference>
<keyword evidence="5 6" id="KW-0012">Acyltransferase</keyword>
<dbReference type="Proteomes" id="UP000475862">
    <property type="component" value="Unassembled WGS sequence"/>
</dbReference>
<dbReference type="PANTHER" id="PTHR13693:SF102">
    <property type="entry name" value="2-AMINO-3-KETOBUTYRATE COENZYME A LIGASE, MITOCHONDRIAL"/>
    <property type="match status" value="1"/>
</dbReference>
<dbReference type="InterPro" id="IPR015421">
    <property type="entry name" value="PyrdxlP-dep_Trfase_major"/>
</dbReference>
<dbReference type="GO" id="GO:0005739">
    <property type="term" value="C:mitochondrion"/>
    <property type="evidence" value="ECO:0007669"/>
    <property type="project" value="TreeGrafter"/>
</dbReference>
<dbReference type="GO" id="GO:0003870">
    <property type="term" value="F:5-aminolevulinate synthase activity"/>
    <property type="evidence" value="ECO:0007669"/>
    <property type="project" value="UniProtKB-EC"/>
</dbReference>
<evidence type="ECO:0000259" key="7">
    <source>
        <dbReference type="Pfam" id="PF00155"/>
    </source>
</evidence>
<dbReference type="SUPFAM" id="SSF53383">
    <property type="entry name" value="PLP-dependent transferases"/>
    <property type="match status" value="1"/>
</dbReference>
<keyword evidence="4 6" id="KW-0663">Pyridoxal phosphate</keyword>
<gene>
    <name evidence="8" type="ORF">AGLY_015224</name>
</gene>
<evidence type="ECO:0000256" key="1">
    <source>
        <dbReference type="ARBA" id="ARBA00001933"/>
    </source>
</evidence>
<evidence type="ECO:0000256" key="4">
    <source>
        <dbReference type="ARBA" id="ARBA00022898"/>
    </source>
</evidence>
<dbReference type="GO" id="GO:0030170">
    <property type="term" value="F:pyridoxal phosphate binding"/>
    <property type="evidence" value="ECO:0007669"/>
    <property type="project" value="UniProtKB-UniRule"/>
</dbReference>
<dbReference type="GO" id="GO:0048821">
    <property type="term" value="P:erythrocyte development"/>
    <property type="evidence" value="ECO:0007669"/>
    <property type="project" value="TreeGrafter"/>
</dbReference>
<dbReference type="InterPro" id="IPR010961">
    <property type="entry name" value="4pyrrol_synth_NH2levulA_synth"/>
</dbReference>
<comment type="cofactor">
    <cofactor evidence="1 6">
        <name>pyridoxal 5'-phosphate</name>
        <dbReference type="ChEBI" id="CHEBI:597326"/>
    </cofactor>
</comment>
<name>A0A6G0T3A5_APHGL</name>
<evidence type="ECO:0000313" key="9">
    <source>
        <dbReference type="Proteomes" id="UP000475862"/>
    </source>
</evidence>
<dbReference type="CDD" id="cd06454">
    <property type="entry name" value="KBL_like"/>
    <property type="match status" value="1"/>
</dbReference>
<dbReference type="UniPathway" id="UPA00251">
    <property type="reaction ID" value="UER00375"/>
</dbReference>
<evidence type="ECO:0000256" key="6">
    <source>
        <dbReference type="RuleBase" id="RU910713"/>
    </source>
</evidence>
<dbReference type="PANTHER" id="PTHR13693">
    <property type="entry name" value="CLASS II AMINOTRANSFERASE/8-AMINO-7-OXONONANOATE SYNTHASE"/>
    <property type="match status" value="1"/>
</dbReference>
<keyword evidence="9" id="KW-1185">Reference proteome</keyword>
<comment type="pathway">
    <text evidence="6">Porphyrin-containing compound metabolism; protoporphyrin-IX biosynthesis; 5-aminolevulinate from glycine: step 1/1.</text>
</comment>
<dbReference type="Gene3D" id="3.40.640.10">
    <property type="entry name" value="Type I PLP-dependent aspartate aminotransferase-like (Major domain)"/>
    <property type="match status" value="1"/>
</dbReference>
<evidence type="ECO:0000256" key="3">
    <source>
        <dbReference type="ARBA" id="ARBA00022679"/>
    </source>
</evidence>
<accession>A0A6G0T3A5</accession>
<evidence type="ECO:0000256" key="5">
    <source>
        <dbReference type="ARBA" id="ARBA00023315"/>
    </source>
</evidence>
<dbReference type="AlphaFoldDB" id="A0A6G0T3A5"/>
<dbReference type="OrthoDB" id="10263824at2759"/>
<comment type="caution">
    <text evidence="8">The sequence shown here is derived from an EMBL/GenBank/DDBJ whole genome shotgun (WGS) entry which is preliminary data.</text>
</comment>
<dbReference type="InterPro" id="IPR004839">
    <property type="entry name" value="Aminotransferase_I/II_large"/>
</dbReference>
<keyword evidence="3 6" id="KW-0808">Transferase</keyword>
<sequence>PKKLNGFQSVVDVVSGFSGSASLISRVTRALTPLNNKLSSVIATSAHFHYLIPFTPDGRTDNSLAYRWLPFVRLSLSTSQSPDYAPGTRSGYPSRAKQQDAISCFRIMACPFMSKLPTTYVKNYVTGLLKTYGHSCPVMSRFINVGSPAGVINERTDNKKKCPFLEDESTAKAVKEVSKEIQEDVIEPKSNTENIYNYEKFFHEQIMRKKVDHSYRIFKKVNRLAMDFPYAVEYTGNEKPVTVWCSNDYLGMSCHPEVKGAVQRTLDKYGSGAGGTRNISGNSMFHENLEKDLAVLHEKEAALLFTSCFVANDSTLFTLGKMIPGLHIFSDSGNHASMIQGIRNCGAPKHIFRHNDPQHLEELLMSVDKAVPKIVAFETVHSMTGAICPLKELCEISHKYGALTFVDEVHAVGLYGDHGAGVGELRGLMNQMDIISGTLGKAYGNVGGYIAASSNLIDMIRSYAAGFIFTTSLPPMVLAGARAAVSVLASAEGRSLRQKHQENVDYLRQKLYAAGLPVESTPSHIIPIKIGNPNLCSKISDILLQEKGHYVQAINYPTVPIGQEKLRLAPTPHHTPEMIDVLVEDMLDVWVTLGIPIKATRCSMCKKTPLCARISNHIQNNCRITIESCLAPNCYQLVNASA</sequence>
<reference evidence="8 9" key="1">
    <citation type="submission" date="2019-08" db="EMBL/GenBank/DDBJ databases">
        <title>The genome of the soybean aphid Biotype 1, its phylome, world population structure and adaptation to the North American continent.</title>
        <authorList>
            <person name="Giordano R."/>
            <person name="Donthu R.K."/>
            <person name="Hernandez A.G."/>
            <person name="Wright C.L."/>
            <person name="Zimin A.V."/>
        </authorList>
    </citation>
    <scope>NUCLEOTIDE SEQUENCE [LARGE SCALE GENOMIC DNA]</scope>
    <source>
        <tissue evidence="8">Whole aphids</tissue>
    </source>
</reference>
<dbReference type="GO" id="GO:0042541">
    <property type="term" value="P:hemoglobin biosynthetic process"/>
    <property type="evidence" value="ECO:0007669"/>
    <property type="project" value="TreeGrafter"/>
</dbReference>
<dbReference type="GO" id="GO:0006782">
    <property type="term" value="P:protoporphyrinogen IX biosynthetic process"/>
    <property type="evidence" value="ECO:0007669"/>
    <property type="project" value="UniProtKB-UniRule"/>
</dbReference>
<dbReference type="InterPro" id="IPR050087">
    <property type="entry name" value="AON_synthase_class-II"/>
</dbReference>